<gene>
    <name evidence="1" type="ORF">Pmani_018637</name>
</gene>
<protein>
    <submittedName>
        <fullName evidence="1">Uncharacterized protein</fullName>
    </submittedName>
</protein>
<reference evidence="1" key="1">
    <citation type="submission" date="2023-11" db="EMBL/GenBank/DDBJ databases">
        <title>Genome assemblies of two species of porcelain crab, Petrolisthes cinctipes and Petrolisthes manimaculis (Anomura: Porcellanidae).</title>
        <authorList>
            <person name="Angst P."/>
        </authorList>
    </citation>
    <scope>NUCLEOTIDE SEQUENCE</scope>
    <source>
        <strain evidence="1">PB745_02</strain>
        <tissue evidence="1">Gill</tissue>
    </source>
</reference>
<comment type="caution">
    <text evidence="1">The sequence shown here is derived from an EMBL/GenBank/DDBJ whole genome shotgun (WGS) entry which is preliminary data.</text>
</comment>
<sequence>MDVIPSSIHCYSPDSFKLVPLSHSEVPISHRRNSSSLMGAKSSPNSSVGCWFIHRSSTPDHPGQNYYKSSDIVTRTMEICKTGIKLDIVDVQSMGVKATVKCPARAALCCTHRGVSDQNSSITL</sequence>
<accession>A0AAE1PM41</accession>
<dbReference type="AlphaFoldDB" id="A0AAE1PM41"/>
<dbReference type="Proteomes" id="UP001292094">
    <property type="component" value="Unassembled WGS sequence"/>
</dbReference>
<evidence type="ECO:0000313" key="1">
    <source>
        <dbReference type="EMBL" id="KAK4309764.1"/>
    </source>
</evidence>
<keyword evidence="2" id="KW-1185">Reference proteome</keyword>
<evidence type="ECO:0000313" key="2">
    <source>
        <dbReference type="Proteomes" id="UP001292094"/>
    </source>
</evidence>
<organism evidence="1 2">
    <name type="scientific">Petrolisthes manimaculis</name>
    <dbReference type="NCBI Taxonomy" id="1843537"/>
    <lineage>
        <taxon>Eukaryota</taxon>
        <taxon>Metazoa</taxon>
        <taxon>Ecdysozoa</taxon>
        <taxon>Arthropoda</taxon>
        <taxon>Crustacea</taxon>
        <taxon>Multicrustacea</taxon>
        <taxon>Malacostraca</taxon>
        <taxon>Eumalacostraca</taxon>
        <taxon>Eucarida</taxon>
        <taxon>Decapoda</taxon>
        <taxon>Pleocyemata</taxon>
        <taxon>Anomura</taxon>
        <taxon>Galatheoidea</taxon>
        <taxon>Porcellanidae</taxon>
        <taxon>Petrolisthes</taxon>
    </lineage>
</organism>
<name>A0AAE1PM41_9EUCA</name>
<dbReference type="EMBL" id="JAWZYT010001721">
    <property type="protein sequence ID" value="KAK4309764.1"/>
    <property type="molecule type" value="Genomic_DNA"/>
</dbReference>
<proteinExistence type="predicted"/>